<dbReference type="InterPro" id="IPR027417">
    <property type="entry name" value="P-loop_NTPase"/>
</dbReference>
<dbReference type="Proteomes" id="UP001152320">
    <property type="component" value="Chromosome 12"/>
</dbReference>
<protein>
    <submittedName>
        <fullName evidence="1">Uncharacterized protein</fullName>
    </submittedName>
</protein>
<dbReference type="PANTHER" id="PTHR47018">
    <property type="entry name" value="CXC DOMAIN-CONTAINING PROTEIN-RELATED"/>
    <property type="match status" value="1"/>
</dbReference>
<proteinExistence type="predicted"/>
<name>A0A9Q1BSW7_HOLLE</name>
<gene>
    <name evidence="1" type="ORF">HOLleu_26124</name>
</gene>
<sequence length="1782" mass="202291">MIEDGANNVSRENKTKKSAVKCPTWSTYHSLLNRSNAVWNVGICAPLYRRSPTEWPVLLTILMQAQKINTLIVGEGCRPVITLDGDLHDRAVKLKNYKEHWCIRLGALHIIIVALKCLGKYVEGSGLDLAWKEAGIYGSGTVRQTLDGRHIYRGIEAHTLTLIALRHLIIQVVFPETGIPNLASDIKGAVDAFGSYLNSADSELFEQQIEAINQQLGSTDVFKRITDWKAQSTGIQKFLTNYMTQVQALLMFIAATRKGDWKLHLATTEDLLPYFHAHDQYNYGRWGNEAALAKYAIIAPSLARIVQEFKEYAGIQGRQPSTLHHETVGEKSTQVIKYAADVVDVITKQGNPFMQSDMFNLVTYTVTPAKMAKNIEDRDNLGREALEKFVSSRMIEHTTGFWDSQKINNITFFKDVGPVTKAKMKGQLVTVKQERRLLSQLLVVAKSRPEFEVKDAIGEYEFSNTPPSNFHPDGSMIMLSGKSQTVRLIMDLPLPDNVQEPTSEDSTGSTKEILIIDAMCIVNMVTKSPNEKFRASDFATKFLDIIINLSSPYDEVRIVFDQYLLGSLKEKTRDKRTKKSTSFHYDVNDSTEIRNVKSFLAHIKTKAELTEYLADKILCHYKDSTKKVVVMHHTSIMVNCDLPDVISMPEMLDGGHTLEEGDQLVILNAFDVNCKDPTVKLDIFSVDTDVFILLTGCYPLLPHRTTLMRKQGERLSIWESYQKLGKKRAEALIEWYAFKGTDNTGTFAGKGVSSHFRAFLQCDDTTLDAFAVFGSTEKLPHWILREMERYVCLLYSTGSTKFQSTKELRWMLFAKNGKEGRQLPPTLGTLKPHTERSFFMALVWKTSCKPCHCIRAPTEYSWKLVDGQLIPILCTNPPAPEALLELRRCSCRGSCGTNRCGCTDACECSDGCENTEDFTPEIEDDDELLALRLDKLRNQRNDGYVQYMEDYLKTVKLESGSERERKKDESERQREHVKMLTRELESKSKAYESKLYSMVQNCPPGIGPCCAFKSFLPGELPQLQYDVLSVSENDTVHGIKVLEEEFFKFPQTVYSIPPFLEYSMSKTEKVKVLPTGVRGHPKDYSEGVLEKLPNLGENAKMIDCIKQKRKGEKAVGKVIEAFRRCGRSKGLLMFILSNFKYIRYLSTREKTGTVTMVDGDFDILIVCKQFGVLFIQVKGCDKDTKDKSKCGALHKAFEQLIRDKMVFLESNRDLNFINHQFPTWGLVAMPFIDAKALEKLPLCTVHKNLVLTKETLESNTLGQIDLCEMGSFQTVEDFQALCTRYVCLSGPIQSLPKAITQASGSFKKLILTPEQHAILKNENQFQAIKGDFGTGKTLLLCYKARETLAEMGDKKVVFVVCADLDKYSMLHIKTGDSPLIKFIEHFLKNKGEAIGNSKLEVFTLGNLYQRRNEHKSDKRIAVTEELFLSLIEMKMSPNVNLFIDELPLQLFEKCENKLISLARSNNANLVWAAIAAQSSYGNVMQTQSSNTDSIIERFPCEGLSYNMRNSQSILKIMEYISKYTNENCDIESYSGTAVEGPIPLLVYMEKCSCPDKAQKERSIFCSCLEKRIAKALEYVLNKLKISVNNKDLIIYVVQHIYNDGFGSSILQKLMSTFQHVFTALGLDPSKFQWLTLANKSDQHYDYPYNHNAIKMVDWGTFIGCESTVVVNFDFFAMWQWLPENKVGNGSIMTLSRCTTQYVHIVLPGDEPQTFIEQHIDMYKSYVDKHRNEPCDDPRHHESLKELEHFAQVMETFLQHKGDLLHKLLREGLLLEEKLPVEN</sequence>
<dbReference type="SUPFAM" id="SSF52540">
    <property type="entry name" value="P-loop containing nucleoside triphosphate hydrolases"/>
    <property type="match status" value="1"/>
</dbReference>
<accession>A0A9Q1BSW7</accession>
<evidence type="ECO:0000313" key="1">
    <source>
        <dbReference type="EMBL" id="KAJ8032568.1"/>
    </source>
</evidence>
<organism evidence="1 2">
    <name type="scientific">Holothuria leucospilota</name>
    <name type="common">Black long sea cucumber</name>
    <name type="synonym">Mertensiothuria leucospilota</name>
    <dbReference type="NCBI Taxonomy" id="206669"/>
    <lineage>
        <taxon>Eukaryota</taxon>
        <taxon>Metazoa</taxon>
        <taxon>Echinodermata</taxon>
        <taxon>Eleutherozoa</taxon>
        <taxon>Echinozoa</taxon>
        <taxon>Holothuroidea</taxon>
        <taxon>Aspidochirotacea</taxon>
        <taxon>Aspidochirotida</taxon>
        <taxon>Holothuriidae</taxon>
        <taxon>Holothuria</taxon>
    </lineage>
</organism>
<reference evidence="1" key="1">
    <citation type="submission" date="2021-10" db="EMBL/GenBank/DDBJ databases">
        <title>Tropical sea cucumber genome reveals ecological adaptation and Cuvierian tubules defense mechanism.</title>
        <authorList>
            <person name="Chen T."/>
        </authorList>
    </citation>
    <scope>NUCLEOTIDE SEQUENCE</scope>
    <source>
        <strain evidence="1">Nanhai2018</strain>
        <tissue evidence="1">Muscle</tissue>
    </source>
</reference>
<keyword evidence="2" id="KW-1185">Reference proteome</keyword>
<evidence type="ECO:0000313" key="2">
    <source>
        <dbReference type="Proteomes" id="UP001152320"/>
    </source>
</evidence>
<dbReference type="EMBL" id="JAIZAY010000012">
    <property type="protein sequence ID" value="KAJ8032568.1"/>
    <property type="molecule type" value="Genomic_DNA"/>
</dbReference>
<dbReference type="PANTHER" id="PTHR47018:SF3">
    <property type="entry name" value="MYCBP-ASSOCIATED PROTEIN"/>
    <property type="match status" value="1"/>
</dbReference>
<comment type="caution">
    <text evidence="1">The sequence shown here is derived from an EMBL/GenBank/DDBJ whole genome shotgun (WGS) entry which is preliminary data.</text>
</comment>